<evidence type="ECO:0008006" key="3">
    <source>
        <dbReference type="Google" id="ProtNLM"/>
    </source>
</evidence>
<proteinExistence type="predicted"/>
<dbReference type="Proteomes" id="UP001157125">
    <property type="component" value="Unassembled WGS sequence"/>
</dbReference>
<accession>A0ABQ6IE23</accession>
<dbReference type="SUPFAM" id="SSF56601">
    <property type="entry name" value="beta-lactamase/transpeptidase-like"/>
    <property type="match status" value="1"/>
</dbReference>
<evidence type="ECO:0000313" key="1">
    <source>
        <dbReference type="EMBL" id="GMA35959.1"/>
    </source>
</evidence>
<evidence type="ECO:0000313" key="2">
    <source>
        <dbReference type="Proteomes" id="UP001157125"/>
    </source>
</evidence>
<dbReference type="EMBL" id="BSUN01000001">
    <property type="protein sequence ID" value="GMA35959.1"/>
    <property type="molecule type" value="Genomic_DNA"/>
</dbReference>
<gene>
    <name evidence="1" type="ORF">GCM10025876_21630</name>
</gene>
<reference evidence="2" key="1">
    <citation type="journal article" date="2019" name="Int. J. Syst. Evol. Microbiol.">
        <title>The Global Catalogue of Microorganisms (GCM) 10K type strain sequencing project: providing services to taxonomists for standard genome sequencing and annotation.</title>
        <authorList>
            <consortium name="The Broad Institute Genomics Platform"/>
            <consortium name="The Broad Institute Genome Sequencing Center for Infectious Disease"/>
            <person name="Wu L."/>
            <person name="Ma J."/>
        </authorList>
    </citation>
    <scope>NUCLEOTIDE SEQUENCE [LARGE SCALE GENOMIC DNA]</scope>
    <source>
        <strain evidence="2">NBRC 112299</strain>
    </source>
</reference>
<protein>
    <recommendedName>
        <fullName evidence="3">Penicillin-binding protein 1A</fullName>
    </recommendedName>
</protein>
<keyword evidence="2" id="KW-1185">Reference proteome</keyword>
<name>A0ABQ6IE23_9MICO</name>
<dbReference type="Gene3D" id="3.40.710.10">
    <property type="entry name" value="DD-peptidase/beta-lactamase superfamily"/>
    <property type="match status" value="1"/>
</dbReference>
<comment type="caution">
    <text evidence="1">The sequence shown here is derived from an EMBL/GenBank/DDBJ whole genome shotgun (WGS) entry which is preliminary data.</text>
</comment>
<dbReference type="InterPro" id="IPR012338">
    <property type="entry name" value="Beta-lactam/transpept-like"/>
</dbReference>
<organism evidence="1 2">
    <name type="scientific">Demequina litorisediminis</name>
    <dbReference type="NCBI Taxonomy" id="1849022"/>
    <lineage>
        <taxon>Bacteria</taxon>
        <taxon>Bacillati</taxon>
        <taxon>Actinomycetota</taxon>
        <taxon>Actinomycetes</taxon>
        <taxon>Micrococcales</taxon>
        <taxon>Demequinaceae</taxon>
        <taxon>Demequina</taxon>
    </lineage>
</organism>
<sequence length="59" mass="6912">MSVFWLGNPDTDTEQQNVTINGQWYDYVYGSTIAGPTWSDFMSRALEDEEQARLRRAHR</sequence>